<comment type="caution">
    <text evidence="1">The sequence shown here is derived from an EMBL/GenBank/DDBJ whole genome shotgun (WGS) entry which is preliminary data.</text>
</comment>
<feature type="non-terminal residue" evidence="1">
    <location>
        <position position="78"/>
    </location>
</feature>
<name>A0A821VH72_9BILA</name>
<proteinExistence type="predicted"/>
<reference evidence="1" key="1">
    <citation type="submission" date="2021-02" db="EMBL/GenBank/DDBJ databases">
        <authorList>
            <person name="Nowell W R."/>
        </authorList>
    </citation>
    <scope>NUCLEOTIDE SEQUENCE</scope>
</reference>
<organism evidence="1 2">
    <name type="scientific">Rotaria socialis</name>
    <dbReference type="NCBI Taxonomy" id="392032"/>
    <lineage>
        <taxon>Eukaryota</taxon>
        <taxon>Metazoa</taxon>
        <taxon>Spiralia</taxon>
        <taxon>Gnathifera</taxon>
        <taxon>Rotifera</taxon>
        <taxon>Eurotatoria</taxon>
        <taxon>Bdelloidea</taxon>
        <taxon>Philodinida</taxon>
        <taxon>Philodinidae</taxon>
        <taxon>Rotaria</taxon>
    </lineage>
</organism>
<dbReference type="Proteomes" id="UP000663873">
    <property type="component" value="Unassembled WGS sequence"/>
</dbReference>
<keyword evidence="2" id="KW-1185">Reference proteome</keyword>
<protein>
    <submittedName>
        <fullName evidence="1">Uncharacterized protein</fullName>
    </submittedName>
</protein>
<dbReference type="EMBL" id="CAJOBP010078255">
    <property type="protein sequence ID" value="CAF4906022.1"/>
    <property type="molecule type" value="Genomic_DNA"/>
</dbReference>
<evidence type="ECO:0000313" key="2">
    <source>
        <dbReference type="Proteomes" id="UP000663873"/>
    </source>
</evidence>
<feature type="non-terminal residue" evidence="1">
    <location>
        <position position="1"/>
    </location>
</feature>
<dbReference type="AlphaFoldDB" id="A0A821VH72"/>
<sequence length="78" mass="8756">ENEAVELEDEPSESEIKTDLLPSGAFASYFPAVTVKFKRNSSNKGIFEFIFSPEDMTECPLPKGYKPLLVPKLLTMEN</sequence>
<accession>A0A821VH72</accession>
<gene>
    <name evidence="1" type="ORF">UJA718_LOCUS45750</name>
</gene>
<evidence type="ECO:0000313" key="1">
    <source>
        <dbReference type="EMBL" id="CAF4906022.1"/>
    </source>
</evidence>